<keyword evidence="11" id="KW-1185">Reference proteome</keyword>
<dbReference type="SMART" id="SM00387">
    <property type="entry name" value="HATPase_c"/>
    <property type="match status" value="1"/>
</dbReference>
<keyword evidence="7" id="KW-0067">ATP-binding</keyword>
<dbReference type="AlphaFoldDB" id="A0A161XAT3"/>
<dbReference type="CDD" id="cd00082">
    <property type="entry name" value="HisKA"/>
    <property type="match status" value="1"/>
</dbReference>
<dbReference type="SUPFAM" id="SSF55874">
    <property type="entry name" value="ATPase domain of HSP90 chaperone/DNA topoisomerase II/histidine kinase"/>
    <property type="match status" value="1"/>
</dbReference>
<name>A0A161XAT3_9CLOT</name>
<evidence type="ECO:0000256" key="5">
    <source>
        <dbReference type="ARBA" id="ARBA00022741"/>
    </source>
</evidence>
<evidence type="ECO:0000256" key="6">
    <source>
        <dbReference type="ARBA" id="ARBA00022777"/>
    </source>
</evidence>
<evidence type="ECO:0000256" key="2">
    <source>
        <dbReference type="ARBA" id="ARBA00012438"/>
    </source>
</evidence>
<proteinExistence type="predicted"/>
<keyword evidence="6 10" id="KW-0418">Kinase</keyword>
<dbReference type="InterPro" id="IPR018771">
    <property type="entry name" value="PocR_dom"/>
</dbReference>
<dbReference type="Pfam" id="PF02518">
    <property type="entry name" value="HATPase_c"/>
    <property type="match status" value="1"/>
</dbReference>
<dbReference type="InterPro" id="IPR005467">
    <property type="entry name" value="His_kinase_dom"/>
</dbReference>
<evidence type="ECO:0000256" key="3">
    <source>
        <dbReference type="ARBA" id="ARBA00022553"/>
    </source>
</evidence>
<dbReference type="SUPFAM" id="SSF47384">
    <property type="entry name" value="Homodimeric domain of signal transducing histidine kinase"/>
    <property type="match status" value="1"/>
</dbReference>
<dbReference type="InterPro" id="IPR036890">
    <property type="entry name" value="HATPase_C_sf"/>
</dbReference>
<dbReference type="InterPro" id="IPR003661">
    <property type="entry name" value="HisK_dim/P_dom"/>
</dbReference>
<organism evidence="10 11">
    <name type="scientific">Clostridium magnum DSM 2767</name>
    <dbReference type="NCBI Taxonomy" id="1121326"/>
    <lineage>
        <taxon>Bacteria</taxon>
        <taxon>Bacillati</taxon>
        <taxon>Bacillota</taxon>
        <taxon>Clostridia</taxon>
        <taxon>Eubacteriales</taxon>
        <taxon>Clostridiaceae</taxon>
        <taxon>Clostridium</taxon>
    </lineage>
</organism>
<evidence type="ECO:0000313" key="10">
    <source>
        <dbReference type="EMBL" id="KZL91376.1"/>
    </source>
</evidence>
<dbReference type="PATRIC" id="fig|1121326.3.peg.3163"/>
<dbReference type="InterPro" id="IPR036097">
    <property type="entry name" value="HisK_dim/P_sf"/>
</dbReference>
<reference evidence="10 11" key="1">
    <citation type="submission" date="2016-04" db="EMBL/GenBank/DDBJ databases">
        <title>Genome sequence of Clostridium magnum DSM 2767.</title>
        <authorList>
            <person name="Poehlein A."/>
            <person name="Uhlig R."/>
            <person name="Fischer R."/>
            <person name="Bahl H."/>
            <person name="Daniel R."/>
        </authorList>
    </citation>
    <scope>NUCLEOTIDE SEQUENCE [LARGE SCALE GENOMIC DNA]</scope>
    <source>
        <strain evidence="10 11">DSM 2767</strain>
    </source>
</reference>
<dbReference type="InterPro" id="IPR003594">
    <property type="entry name" value="HATPase_dom"/>
</dbReference>
<gene>
    <name evidence="10" type="primary">todS_3</name>
    <name evidence="10" type="ORF">CLMAG_31350</name>
</gene>
<dbReference type="GO" id="GO:0000155">
    <property type="term" value="F:phosphorelay sensor kinase activity"/>
    <property type="evidence" value="ECO:0007669"/>
    <property type="project" value="InterPro"/>
</dbReference>
<evidence type="ECO:0000256" key="4">
    <source>
        <dbReference type="ARBA" id="ARBA00022679"/>
    </source>
</evidence>
<comment type="catalytic activity">
    <reaction evidence="1">
        <text>ATP + protein L-histidine = ADP + protein N-phospho-L-histidine.</text>
        <dbReference type="EC" id="2.7.13.3"/>
    </reaction>
</comment>
<sequence>MTINSNSYIDVDSLEIKDVIDINVLQNFQDNFAESMNIASVTVDINGNPVTRPSAYTDFCMNFMHATLVGENRCAESHRKGGEEAAKRGKPYIYKCHAGLIDFAAPILVDGKQIGTILGGQILTLPPIDSEFKKIAEEIGVNEGECIEALKKVKIVAEKNVKAAAEVLFIIANALSKIGYEELKLKKISKNLEIEVIKKNLLLEESNKYNNLKTQLFSIISHELKTPINIIYSSLQLLESSHMDSSTMPMAGAFFKYSNIMKQNCFRLIRLINNVIDMNKIELGFFCLNLKNDNIIKVIEDITLSVVEYASLKNIDIVFDTEIEEKIAAFDSEKLERIMLNLLSNSLKFTKAGGRINVNIYEKEEHLLISVKDTGVGIPEDMLEKIFDTFTQVDASFRRHAEGSGIGLSLVKSLVKMHEGEISVISELGIGSEFIIRLPIRLIENDSNTYNHENSGINGNVEKTKIEFSDIYFV</sequence>
<keyword evidence="4 10" id="KW-0808">Transferase</keyword>
<dbReference type="RefSeq" id="WP_066623996.1">
    <property type="nucleotide sequence ID" value="NZ_FQXL01000005.1"/>
</dbReference>
<dbReference type="PROSITE" id="PS50109">
    <property type="entry name" value="HIS_KIN"/>
    <property type="match status" value="1"/>
</dbReference>
<dbReference type="FunFam" id="3.30.565.10:FF:000037">
    <property type="entry name" value="Hybrid sensor histidine kinase/response regulator"/>
    <property type="match status" value="1"/>
</dbReference>
<evidence type="ECO:0000256" key="8">
    <source>
        <dbReference type="ARBA" id="ARBA00023012"/>
    </source>
</evidence>
<evidence type="ECO:0000256" key="7">
    <source>
        <dbReference type="ARBA" id="ARBA00022840"/>
    </source>
</evidence>
<dbReference type="OrthoDB" id="9813394at2"/>
<evidence type="ECO:0000259" key="9">
    <source>
        <dbReference type="PROSITE" id="PS50109"/>
    </source>
</evidence>
<dbReference type="GO" id="GO:0005524">
    <property type="term" value="F:ATP binding"/>
    <property type="evidence" value="ECO:0007669"/>
    <property type="project" value="UniProtKB-KW"/>
</dbReference>
<keyword evidence="8" id="KW-0902">Two-component regulatory system</keyword>
<dbReference type="EMBL" id="LWAE01000003">
    <property type="protein sequence ID" value="KZL91376.1"/>
    <property type="molecule type" value="Genomic_DNA"/>
</dbReference>
<dbReference type="Proteomes" id="UP000076603">
    <property type="component" value="Unassembled WGS sequence"/>
</dbReference>
<evidence type="ECO:0000256" key="1">
    <source>
        <dbReference type="ARBA" id="ARBA00000085"/>
    </source>
</evidence>
<dbReference type="CDD" id="cd16922">
    <property type="entry name" value="HATPase_EvgS-ArcB-TorS-like"/>
    <property type="match status" value="1"/>
</dbReference>
<dbReference type="Pfam" id="PF10114">
    <property type="entry name" value="PocR"/>
    <property type="match status" value="1"/>
</dbReference>
<dbReference type="EC" id="2.7.13.3" evidence="2"/>
<keyword evidence="3" id="KW-0597">Phosphoprotein</keyword>
<dbReference type="PANTHER" id="PTHR43547:SF2">
    <property type="entry name" value="HYBRID SIGNAL TRANSDUCTION HISTIDINE KINASE C"/>
    <property type="match status" value="1"/>
</dbReference>
<keyword evidence="5" id="KW-0547">Nucleotide-binding</keyword>
<dbReference type="InterPro" id="IPR004358">
    <property type="entry name" value="Sig_transdc_His_kin-like_C"/>
</dbReference>
<dbReference type="Gene3D" id="1.10.287.130">
    <property type="match status" value="1"/>
</dbReference>
<dbReference type="SMART" id="SM00388">
    <property type="entry name" value="HisKA"/>
    <property type="match status" value="1"/>
</dbReference>
<dbReference type="PRINTS" id="PR00344">
    <property type="entry name" value="BCTRLSENSOR"/>
</dbReference>
<dbReference type="PANTHER" id="PTHR43547">
    <property type="entry name" value="TWO-COMPONENT HISTIDINE KINASE"/>
    <property type="match status" value="1"/>
</dbReference>
<dbReference type="Gene3D" id="3.30.565.10">
    <property type="entry name" value="Histidine kinase-like ATPase, C-terminal domain"/>
    <property type="match status" value="1"/>
</dbReference>
<evidence type="ECO:0000313" key="11">
    <source>
        <dbReference type="Proteomes" id="UP000076603"/>
    </source>
</evidence>
<comment type="caution">
    <text evidence="10">The sequence shown here is derived from an EMBL/GenBank/DDBJ whole genome shotgun (WGS) entry which is preliminary data.</text>
</comment>
<feature type="domain" description="Histidine kinase" evidence="9">
    <location>
        <begin position="219"/>
        <end position="442"/>
    </location>
</feature>
<protein>
    <recommendedName>
        <fullName evidence="2">histidine kinase</fullName>
        <ecNumber evidence="2">2.7.13.3</ecNumber>
    </recommendedName>
</protein>
<dbReference type="STRING" id="1121326.CLMAG_31350"/>
<dbReference type="Pfam" id="PF00512">
    <property type="entry name" value="HisKA"/>
    <property type="match status" value="1"/>
</dbReference>
<accession>A0A161XAT3</accession>